<evidence type="ECO:0000313" key="6">
    <source>
        <dbReference type="EMBL" id="MBY6141352.1"/>
    </source>
</evidence>
<gene>
    <name evidence="6" type="ORF">KUV26_18085</name>
</gene>
<evidence type="ECO:0000313" key="7">
    <source>
        <dbReference type="Proteomes" id="UP000766629"/>
    </source>
</evidence>
<dbReference type="EMBL" id="JAHVJA010000010">
    <property type="protein sequence ID" value="MBY6141352.1"/>
    <property type="molecule type" value="Genomic_DNA"/>
</dbReference>
<protein>
    <submittedName>
        <fullName evidence="6">LysR family transcriptional regulator</fullName>
    </submittedName>
</protein>
<evidence type="ECO:0000256" key="1">
    <source>
        <dbReference type="ARBA" id="ARBA00009437"/>
    </source>
</evidence>
<dbReference type="RefSeq" id="WP_222504637.1">
    <property type="nucleotide sequence ID" value="NZ_JAHVJA010000010.1"/>
</dbReference>
<evidence type="ECO:0000259" key="5">
    <source>
        <dbReference type="PROSITE" id="PS50931"/>
    </source>
</evidence>
<keyword evidence="2" id="KW-0805">Transcription regulation</keyword>
<feature type="domain" description="HTH lysR-type" evidence="5">
    <location>
        <begin position="3"/>
        <end position="61"/>
    </location>
</feature>
<dbReference type="InterPro" id="IPR005119">
    <property type="entry name" value="LysR_subst-bd"/>
</dbReference>
<reference evidence="6 7" key="1">
    <citation type="submission" date="2021-06" db="EMBL/GenBank/DDBJ databases">
        <title>50 bacteria genomes isolated from Dapeng, Shenzhen, China.</title>
        <authorList>
            <person name="Zheng W."/>
            <person name="Yu S."/>
            <person name="Huang Y."/>
        </authorList>
    </citation>
    <scope>NUCLEOTIDE SEQUENCE [LARGE SCALE GENOMIC DNA]</scope>
    <source>
        <strain evidence="6 7">DP1N14-2</strain>
    </source>
</reference>
<sequence>MPVTLKAMRYFTTALRHGNISRAAEELHVAASAVSAAIDQVEARFQLQLATRHRARGIAPTRAGREMARKFTRLLEDYDTVLAEGAELKQEFSGSFRLGYYAPVAPGFLPQILTPFLAPGQKVSLDLEECHNDAAQSGLLDGRYDAILFVPDGTCPQIEYEVLLEAPAYALLPSGHPLAARRELSLADLAEERLIALNRPMVTEYQQRLFESLGRGPDTVVQANTTEMVRCLVAAGHGCAVLNMRPATDLSYGGQQLTARPLRDAGAPLQLAVGYNRENPRRIVSAFADGCKAWAASPGAAGFVVLPPNETGAP</sequence>
<dbReference type="InterPro" id="IPR036388">
    <property type="entry name" value="WH-like_DNA-bd_sf"/>
</dbReference>
<dbReference type="Gene3D" id="1.10.10.10">
    <property type="entry name" value="Winged helix-like DNA-binding domain superfamily/Winged helix DNA-binding domain"/>
    <property type="match status" value="1"/>
</dbReference>
<name>A0ABS7NKJ0_9RHOB</name>
<keyword evidence="3" id="KW-0238">DNA-binding</keyword>
<comment type="similarity">
    <text evidence="1">Belongs to the LysR transcriptional regulatory family.</text>
</comment>
<dbReference type="InterPro" id="IPR000847">
    <property type="entry name" value="LysR_HTH_N"/>
</dbReference>
<dbReference type="Pfam" id="PF03466">
    <property type="entry name" value="LysR_substrate"/>
    <property type="match status" value="1"/>
</dbReference>
<dbReference type="PROSITE" id="PS50931">
    <property type="entry name" value="HTH_LYSR"/>
    <property type="match status" value="1"/>
</dbReference>
<dbReference type="SUPFAM" id="SSF46785">
    <property type="entry name" value="Winged helix' DNA-binding domain"/>
    <property type="match status" value="1"/>
</dbReference>
<dbReference type="PANTHER" id="PTHR30346">
    <property type="entry name" value="TRANSCRIPTIONAL DUAL REGULATOR HCAR-RELATED"/>
    <property type="match status" value="1"/>
</dbReference>
<evidence type="ECO:0000256" key="3">
    <source>
        <dbReference type="ARBA" id="ARBA00023125"/>
    </source>
</evidence>
<keyword evidence="4" id="KW-0804">Transcription</keyword>
<proteinExistence type="inferred from homology"/>
<comment type="caution">
    <text evidence="6">The sequence shown here is derived from an EMBL/GenBank/DDBJ whole genome shotgun (WGS) entry which is preliminary data.</text>
</comment>
<keyword evidence="7" id="KW-1185">Reference proteome</keyword>
<dbReference type="SUPFAM" id="SSF53850">
    <property type="entry name" value="Periplasmic binding protein-like II"/>
    <property type="match status" value="1"/>
</dbReference>
<dbReference type="PANTHER" id="PTHR30346:SF0">
    <property type="entry name" value="HCA OPERON TRANSCRIPTIONAL ACTIVATOR HCAR"/>
    <property type="match status" value="1"/>
</dbReference>
<dbReference type="Gene3D" id="3.40.190.10">
    <property type="entry name" value="Periplasmic binding protein-like II"/>
    <property type="match status" value="2"/>
</dbReference>
<dbReference type="Proteomes" id="UP000766629">
    <property type="component" value="Unassembled WGS sequence"/>
</dbReference>
<evidence type="ECO:0000256" key="4">
    <source>
        <dbReference type="ARBA" id="ARBA00023163"/>
    </source>
</evidence>
<dbReference type="InterPro" id="IPR036390">
    <property type="entry name" value="WH_DNA-bd_sf"/>
</dbReference>
<accession>A0ABS7NKJ0</accession>
<organism evidence="6 7">
    <name type="scientific">Leisingera daeponensis</name>
    <dbReference type="NCBI Taxonomy" id="405746"/>
    <lineage>
        <taxon>Bacteria</taxon>
        <taxon>Pseudomonadati</taxon>
        <taxon>Pseudomonadota</taxon>
        <taxon>Alphaproteobacteria</taxon>
        <taxon>Rhodobacterales</taxon>
        <taxon>Roseobacteraceae</taxon>
        <taxon>Leisingera</taxon>
    </lineage>
</organism>
<evidence type="ECO:0000256" key="2">
    <source>
        <dbReference type="ARBA" id="ARBA00023015"/>
    </source>
</evidence>
<dbReference type="Pfam" id="PF00126">
    <property type="entry name" value="HTH_1"/>
    <property type="match status" value="1"/>
</dbReference>